<evidence type="ECO:0000256" key="1">
    <source>
        <dbReference type="ARBA" id="ARBA00004365"/>
    </source>
</evidence>
<sequence length="532" mass="58575">MINSLYIAKSGLNASKYSVDVTSNNIANENTDGYVKRVVNTSELSSLEDNIGNGVSFDGVTRTTNSYLYDKLVAQSSLASYYEQEDSILSSIEIMFDEADDSGFSTTLSNFFNSIESLREEPTNLIYQNELSTQSQLLVNNLQSLNSDLDDTLESLNTQLQEQVNSVNEILEQIVYLNKQMQQRGETNDLLDKRDALEKELANYVDIEINRDSDTYNLKISGVNVIFNDTNLHEVSINEENIAQKDIYSSSSLDDSNFSDGDEITISLNNTTTLTLSANLSGTDENELKQQIIDEISSNSNFSNYTAYLDSSNNLVIKSNIKGEEGSFDIGISVNSSEISKSATSVEAENNVSLAVYNNELSLASGSLKAITQELTTSTSNIYSYKNSLDEFGSSLVDLVNSSSDTPLFTGSSVDTLNFISDNVSSLSSDDLENLSQIQWSTNLTIGSTSNTSFSEFYQNLLVTVSSNVENNSFKLDSQNAIVNSLETTYNNLTKVDSDEEMINLLQFQAAYEANAKIITAVDEMLQTLLAM</sequence>
<evidence type="ECO:0000256" key="6">
    <source>
        <dbReference type="ARBA" id="ARBA00023143"/>
    </source>
</evidence>
<dbReference type="InterPro" id="IPR010930">
    <property type="entry name" value="Flg_bb/hook_C_dom"/>
</dbReference>
<reference evidence="13 15" key="1">
    <citation type="submission" date="2017-09" db="EMBL/GenBank/DDBJ databases">
        <title>Genomics of the genus Arcobacter.</title>
        <authorList>
            <person name="Perez-Cataluna A."/>
            <person name="Figueras M.J."/>
            <person name="Salas-Masso N."/>
        </authorList>
    </citation>
    <scope>NUCLEOTIDE SEQUENCE [LARGE SCALE GENOMIC DNA]</scope>
    <source>
        <strain evidence="13 15">CECT 7837</strain>
    </source>
</reference>
<dbReference type="InterPro" id="IPR019776">
    <property type="entry name" value="Flagellar_basal_body_rod_CS"/>
</dbReference>
<keyword evidence="14" id="KW-1185">Reference proteome</keyword>
<evidence type="ECO:0000313" key="13">
    <source>
        <dbReference type="EMBL" id="RXI30416.1"/>
    </source>
</evidence>
<evidence type="ECO:0000259" key="9">
    <source>
        <dbReference type="Pfam" id="PF00460"/>
    </source>
</evidence>
<evidence type="ECO:0000259" key="11">
    <source>
        <dbReference type="Pfam" id="PF22638"/>
    </source>
</evidence>
<organism evidence="13 15">
    <name type="scientific">Arcobacter ellisii</name>
    <dbReference type="NCBI Taxonomy" id="913109"/>
    <lineage>
        <taxon>Bacteria</taxon>
        <taxon>Pseudomonadati</taxon>
        <taxon>Campylobacterota</taxon>
        <taxon>Epsilonproteobacteria</taxon>
        <taxon>Campylobacterales</taxon>
        <taxon>Arcobacteraceae</taxon>
        <taxon>Arcobacter</taxon>
    </lineage>
</organism>
<evidence type="ECO:0000256" key="5">
    <source>
        <dbReference type="ARBA" id="ARBA00022525"/>
    </source>
</evidence>
<comment type="subcellular location">
    <subcellularLocation>
        <location evidence="1 7">Bacterial flagellum</location>
    </subcellularLocation>
    <subcellularLocation>
        <location evidence="2 7">Secreted</location>
    </subcellularLocation>
</comment>
<dbReference type="PANTHER" id="PTHR30033:SF2">
    <property type="entry name" value="FLAGELLAR HOOK PROTEIN"/>
    <property type="match status" value="1"/>
</dbReference>
<dbReference type="Pfam" id="PF00460">
    <property type="entry name" value="Flg_bb_rod"/>
    <property type="match status" value="1"/>
</dbReference>
<keyword evidence="13" id="KW-0966">Cell projection</keyword>
<dbReference type="Proteomes" id="UP000290588">
    <property type="component" value="Unassembled WGS sequence"/>
</dbReference>
<proteinExistence type="inferred from homology"/>
<dbReference type="AlphaFoldDB" id="A0A347U8A2"/>
<protein>
    <recommendedName>
        <fullName evidence="4 7">Flagellar hook-associated protein 1</fullName>
        <shortName evidence="7">HAP1</shortName>
    </recommendedName>
</protein>
<evidence type="ECO:0000259" key="10">
    <source>
        <dbReference type="Pfam" id="PF06429"/>
    </source>
</evidence>
<keyword evidence="8" id="KW-0175">Coiled coil</keyword>
<feature type="coiled-coil region" evidence="8">
    <location>
        <begin position="139"/>
        <end position="173"/>
    </location>
</feature>
<dbReference type="InterPro" id="IPR001444">
    <property type="entry name" value="Flag_bb_rod_N"/>
</dbReference>
<evidence type="ECO:0000256" key="2">
    <source>
        <dbReference type="ARBA" id="ARBA00004613"/>
    </source>
</evidence>
<dbReference type="Proteomes" id="UP000262582">
    <property type="component" value="Chromosome"/>
</dbReference>
<feature type="domain" description="Flagellar basal-body/hook protein C-terminal" evidence="10">
    <location>
        <begin position="495"/>
        <end position="531"/>
    </location>
</feature>
<dbReference type="PANTHER" id="PTHR30033">
    <property type="entry name" value="FLAGELLAR HOOK-ASSOCIATED PROTEIN 1"/>
    <property type="match status" value="1"/>
</dbReference>
<evidence type="ECO:0000313" key="14">
    <source>
        <dbReference type="Proteomes" id="UP000262582"/>
    </source>
</evidence>
<dbReference type="GO" id="GO:0005198">
    <property type="term" value="F:structural molecule activity"/>
    <property type="evidence" value="ECO:0007669"/>
    <property type="project" value="UniProtKB-UniRule"/>
</dbReference>
<keyword evidence="6 7" id="KW-0975">Bacterial flagellum</keyword>
<dbReference type="OrthoDB" id="9802553at2"/>
<evidence type="ECO:0000313" key="15">
    <source>
        <dbReference type="Proteomes" id="UP000290588"/>
    </source>
</evidence>
<dbReference type="SUPFAM" id="SSF64518">
    <property type="entry name" value="Phase 1 flagellin"/>
    <property type="match status" value="1"/>
</dbReference>
<dbReference type="PROSITE" id="PS00588">
    <property type="entry name" value="FLAGELLA_BB_ROD"/>
    <property type="match status" value="1"/>
</dbReference>
<keyword evidence="5 7" id="KW-0964">Secreted</keyword>
<name>A0A347U8A2_9BACT</name>
<dbReference type="InterPro" id="IPR053927">
    <property type="entry name" value="FlgK_helical"/>
</dbReference>
<dbReference type="Pfam" id="PF06429">
    <property type="entry name" value="Flg_bbr_C"/>
    <property type="match status" value="1"/>
</dbReference>
<keyword evidence="13" id="KW-0282">Flagellum</keyword>
<feature type="domain" description="Flagellar basal body rod protein N-terminal" evidence="9">
    <location>
        <begin position="5"/>
        <end position="34"/>
    </location>
</feature>
<reference evidence="12 14" key="2">
    <citation type="submission" date="2018-08" db="EMBL/GenBank/DDBJ databases">
        <title>Complete genome of the Arcobacter ellisii type strain LMG 26155.</title>
        <authorList>
            <person name="Miller W.G."/>
            <person name="Yee E."/>
            <person name="Bono J.L."/>
        </authorList>
    </citation>
    <scope>NUCLEOTIDE SEQUENCE [LARGE SCALE GENOMIC DNA]</scope>
    <source>
        <strain evidence="12 14">LMG 26155</strain>
    </source>
</reference>
<dbReference type="EMBL" id="CP032097">
    <property type="protein sequence ID" value="AXX95080.1"/>
    <property type="molecule type" value="Genomic_DNA"/>
</dbReference>
<feature type="domain" description="Flagellar hook-associated protein FlgK helical" evidence="11">
    <location>
        <begin position="89"/>
        <end position="248"/>
    </location>
</feature>
<evidence type="ECO:0000256" key="7">
    <source>
        <dbReference type="RuleBase" id="RU362065"/>
    </source>
</evidence>
<evidence type="ECO:0000256" key="4">
    <source>
        <dbReference type="ARBA" id="ARBA00016244"/>
    </source>
</evidence>
<comment type="similarity">
    <text evidence="3 7">Belongs to the flagella basal body rod proteins family.</text>
</comment>
<evidence type="ECO:0000256" key="8">
    <source>
        <dbReference type="SAM" id="Coils"/>
    </source>
</evidence>
<evidence type="ECO:0000256" key="3">
    <source>
        <dbReference type="ARBA" id="ARBA00009677"/>
    </source>
</evidence>
<dbReference type="InterPro" id="IPR002371">
    <property type="entry name" value="FlgK"/>
</dbReference>
<evidence type="ECO:0000313" key="12">
    <source>
        <dbReference type="EMBL" id="AXX95080.1"/>
    </source>
</evidence>
<gene>
    <name evidence="7 13" type="primary">flgK</name>
    <name evidence="12" type="ORF">AELL_1417</name>
    <name evidence="13" type="ORF">CP962_08620</name>
</gene>
<dbReference type="EMBL" id="NXIG01000007">
    <property type="protein sequence ID" value="RXI30416.1"/>
    <property type="molecule type" value="Genomic_DNA"/>
</dbReference>
<dbReference type="GO" id="GO:0009424">
    <property type="term" value="C:bacterial-type flagellum hook"/>
    <property type="evidence" value="ECO:0007669"/>
    <property type="project" value="UniProtKB-UniRule"/>
</dbReference>
<keyword evidence="13" id="KW-0969">Cilium</keyword>
<dbReference type="GO" id="GO:0005576">
    <property type="term" value="C:extracellular region"/>
    <property type="evidence" value="ECO:0007669"/>
    <property type="project" value="UniProtKB-SubCell"/>
</dbReference>
<dbReference type="GO" id="GO:0044780">
    <property type="term" value="P:bacterial-type flagellum assembly"/>
    <property type="evidence" value="ECO:0007669"/>
    <property type="project" value="InterPro"/>
</dbReference>
<dbReference type="Pfam" id="PF22638">
    <property type="entry name" value="FlgK_D1"/>
    <property type="match status" value="1"/>
</dbReference>
<dbReference type="KEGG" id="aell:AELL_1417"/>
<dbReference type="RefSeq" id="WP_118917269.1">
    <property type="nucleotide sequence ID" value="NZ_CP032097.1"/>
</dbReference>
<accession>A0A347U8A2</accession>
<dbReference type="NCBIfam" id="TIGR02492">
    <property type="entry name" value="flgK_ends"/>
    <property type="match status" value="1"/>
</dbReference>
<dbReference type="PRINTS" id="PR01005">
    <property type="entry name" value="FLGHOOKAP1"/>
</dbReference>